<dbReference type="OrthoDB" id="2362510at2759"/>
<dbReference type="Proteomes" id="UP000266861">
    <property type="component" value="Unassembled WGS sequence"/>
</dbReference>
<reference evidence="1 2" key="1">
    <citation type="submission" date="2018-08" db="EMBL/GenBank/DDBJ databases">
        <title>Genome and evolution of the arbuscular mycorrhizal fungus Diversispora epigaea (formerly Glomus versiforme) and its bacterial endosymbionts.</title>
        <authorList>
            <person name="Sun X."/>
            <person name="Fei Z."/>
            <person name="Harrison M."/>
        </authorList>
    </citation>
    <scope>NUCLEOTIDE SEQUENCE [LARGE SCALE GENOMIC DNA]</scope>
    <source>
        <strain evidence="1 2">IT104</strain>
    </source>
</reference>
<evidence type="ECO:0000313" key="1">
    <source>
        <dbReference type="EMBL" id="RHZ63278.1"/>
    </source>
</evidence>
<keyword evidence="2" id="KW-1185">Reference proteome</keyword>
<sequence>MPVFAQQNNQCDRDGKGEPWPNLVIEVAYSESEQHVLNKVKIYWLGNFSRVHDNKYSTGSRIVCITINFLIL</sequence>
<gene>
    <name evidence="1" type="ORF">Glove_330g112</name>
</gene>
<organism evidence="1 2">
    <name type="scientific">Diversispora epigaea</name>
    <dbReference type="NCBI Taxonomy" id="1348612"/>
    <lineage>
        <taxon>Eukaryota</taxon>
        <taxon>Fungi</taxon>
        <taxon>Fungi incertae sedis</taxon>
        <taxon>Mucoromycota</taxon>
        <taxon>Glomeromycotina</taxon>
        <taxon>Glomeromycetes</taxon>
        <taxon>Diversisporales</taxon>
        <taxon>Diversisporaceae</taxon>
        <taxon>Diversispora</taxon>
    </lineage>
</organism>
<evidence type="ECO:0000313" key="2">
    <source>
        <dbReference type="Proteomes" id="UP000266861"/>
    </source>
</evidence>
<dbReference type="AlphaFoldDB" id="A0A397HMT2"/>
<comment type="caution">
    <text evidence="1">The sequence shown here is derived from an EMBL/GenBank/DDBJ whole genome shotgun (WGS) entry which is preliminary data.</text>
</comment>
<proteinExistence type="predicted"/>
<accession>A0A397HMT2</accession>
<name>A0A397HMT2_9GLOM</name>
<protein>
    <submittedName>
        <fullName evidence="1">Uncharacterized protein</fullName>
    </submittedName>
</protein>
<dbReference type="EMBL" id="PQFF01000302">
    <property type="protein sequence ID" value="RHZ63278.1"/>
    <property type="molecule type" value="Genomic_DNA"/>
</dbReference>